<feature type="domain" description="HTH La-type RNA-binding" evidence="4">
    <location>
        <begin position="406"/>
        <end position="495"/>
    </location>
</feature>
<dbReference type="Pfam" id="PF05383">
    <property type="entry name" value="La"/>
    <property type="match status" value="1"/>
</dbReference>
<feature type="region of interest" description="Disordered" evidence="3">
    <location>
        <begin position="211"/>
        <end position="239"/>
    </location>
</feature>
<dbReference type="SUPFAM" id="SSF46785">
    <property type="entry name" value="Winged helix' DNA-binding domain"/>
    <property type="match status" value="1"/>
</dbReference>
<dbReference type="SMART" id="SM00715">
    <property type="entry name" value="LA"/>
    <property type="match status" value="1"/>
</dbReference>
<dbReference type="PROSITE" id="PS50961">
    <property type="entry name" value="HTH_LA"/>
    <property type="match status" value="1"/>
</dbReference>
<evidence type="ECO:0000256" key="3">
    <source>
        <dbReference type="SAM" id="MobiDB-lite"/>
    </source>
</evidence>
<evidence type="ECO:0000259" key="4">
    <source>
        <dbReference type="PROSITE" id="PS50961"/>
    </source>
</evidence>
<dbReference type="AlphaFoldDB" id="A0A445BRG7"/>
<feature type="region of interest" description="Disordered" evidence="3">
    <location>
        <begin position="59"/>
        <end position="125"/>
    </location>
</feature>
<dbReference type="Gene3D" id="1.10.10.10">
    <property type="entry name" value="Winged helix-like DNA-binding domain superfamily/Winged helix DNA-binding domain"/>
    <property type="match status" value="1"/>
</dbReference>
<dbReference type="InterPro" id="IPR036390">
    <property type="entry name" value="WH_DNA-bd_sf"/>
</dbReference>
<dbReference type="InterPro" id="IPR045180">
    <property type="entry name" value="La_dom_prot"/>
</dbReference>
<dbReference type="Proteomes" id="UP000289738">
    <property type="component" value="Chromosome A08"/>
</dbReference>
<proteinExistence type="predicted"/>
<feature type="region of interest" description="Disordered" evidence="3">
    <location>
        <begin position="1"/>
        <end position="39"/>
    </location>
</feature>
<dbReference type="PANTHER" id="PTHR22792:SF155">
    <property type="entry name" value="LA-RELATED PROTEIN 1C-LIKE"/>
    <property type="match status" value="1"/>
</dbReference>
<name>A0A445BRG7_ARAHY</name>
<evidence type="ECO:0000256" key="1">
    <source>
        <dbReference type="ARBA" id="ARBA00022884"/>
    </source>
</evidence>
<feature type="compositionally biased region" description="Polar residues" evidence="3">
    <location>
        <begin position="71"/>
        <end position="92"/>
    </location>
</feature>
<protein>
    <recommendedName>
        <fullName evidence="4">HTH La-type RNA-binding domain-containing protein</fullName>
    </recommendedName>
</protein>
<organism evidence="5 6">
    <name type="scientific">Arachis hypogaea</name>
    <name type="common">Peanut</name>
    <dbReference type="NCBI Taxonomy" id="3818"/>
    <lineage>
        <taxon>Eukaryota</taxon>
        <taxon>Viridiplantae</taxon>
        <taxon>Streptophyta</taxon>
        <taxon>Embryophyta</taxon>
        <taxon>Tracheophyta</taxon>
        <taxon>Spermatophyta</taxon>
        <taxon>Magnoliopsida</taxon>
        <taxon>eudicotyledons</taxon>
        <taxon>Gunneridae</taxon>
        <taxon>Pentapetalae</taxon>
        <taxon>rosids</taxon>
        <taxon>fabids</taxon>
        <taxon>Fabales</taxon>
        <taxon>Fabaceae</taxon>
        <taxon>Papilionoideae</taxon>
        <taxon>50 kb inversion clade</taxon>
        <taxon>dalbergioids sensu lato</taxon>
        <taxon>Dalbergieae</taxon>
        <taxon>Pterocarpus clade</taxon>
        <taxon>Arachis</taxon>
    </lineage>
</organism>
<feature type="compositionally biased region" description="Polar residues" evidence="3">
    <location>
        <begin position="534"/>
        <end position="554"/>
    </location>
</feature>
<dbReference type="STRING" id="3818.A0A445BRG7"/>
<evidence type="ECO:0000313" key="5">
    <source>
        <dbReference type="EMBL" id="RYR41274.1"/>
    </source>
</evidence>
<feature type="region of interest" description="Disordered" evidence="3">
    <location>
        <begin position="295"/>
        <end position="317"/>
    </location>
</feature>
<accession>A0A445BRG7</accession>
<dbReference type="InterPro" id="IPR036388">
    <property type="entry name" value="WH-like_DNA-bd_sf"/>
</dbReference>
<gene>
    <name evidence="5" type="ORF">Ahy_A08g037683</name>
</gene>
<reference evidence="5 6" key="1">
    <citation type="submission" date="2019-01" db="EMBL/GenBank/DDBJ databases">
        <title>Sequencing of cultivated peanut Arachis hypogaea provides insights into genome evolution and oil improvement.</title>
        <authorList>
            <person name="Chen X."/>
        </authorList>
    </citation>
    <scope>NUCLEOTIDE SEQUENCE [LARGE SCALE GENOMIC DNA]</scope>
    <source>
        <strain evidence="6">cv. Fuhuasheng</strain>
        <tissue evidence="5">Leaves</tissue>
    </source>
</reference>
<keyword evidence="6" id="KW-1185">Reference proteome</keyword>
<feature type="compositionally biased region" description="Gly residues" evidence="3">
    <location>
        <begin position="211"/>
        <end position="224"/>
    </location>
</feature>
<dbReference type="EMBL" id="SDMP01000008">
    <property type="protein sequence ID" value="RYR41274.1"/>
    <property type="molecule type" value="Genomic_DNA"/>
</dbReference>
<dbReference type="InterPro" id="IPR006630">
    <property type="entry name" value="La_HTH"/>
</dbReference>
<feature type="compositionally biased region" description="Polar residues" evidence="3">
    <location>
        <begin position="145"/>
        <end position="171"/>
    </location>
</feature>
<keyword evidence="1 2" id="KW-0694">RNA-binding</keyword>
<dbReference type="CDD" id="cd07323">
    <property type="entry name" value="LAM"/>
    <property type="match status" value="1"/>
</dbReference>
<dbReference type="PANTHER" id="PTHR22792">
    <property type="entry name" value="LUPUS LA PROTEIN-RELATED"/>
    <property type="match status" value="1"/>
</dbReference>
<feature type="region of interest" description="Disordered" evidence="3">
    <location>
        <begin position="534"/>
        <end position="564"/>
    </location>
</feature>
<feature type="region of interest" description="Disordered" evidence="3">
    <location>
        <begin position="144"/>
        <end position="198"/>
    </location>
</feature>
<evidence type="ECO:0000256" key="2">
    <source>
        <dbReference type="PROSITE-ProRule" id="PRU00332"/>
    </source>
</evidence>
<feature type="compositionally biased region" description="Polar residues" evidence="3">
    <location>
        <begin position="20"/>
        <end position="31"/>
    </location>
</feature>
<evidence type="ECO:0000313" key="6">
    <source>
        <dbReference type="Proteomes" id="UP000289738"/>
    </source>
</evidence>
<feature type="compositionally biased region" description="Polar residues" evidence="3">
    <location>
        <begin position="1"/>
        <end position="13"/>
    </location>
</feature>
<comment type="caution">
    <text evidence="5">The sequence shown here is derived from an EMBL/GenBank/DDBJ whole genome shotgun (WGS) entry which is preliminary data.</text>
</comment>
<dbReference type="GO" id="GO:0003723">
    <property type="term" value="F:RNA binding"/>
    <property type="evidence" value="ECO:0007669"/>
    <property type="project" value="UniProtKB-UniRule"/>
</dbReference>
<sequence>MVTTAADSSSNHHSPIVAAATTTNVPTSNLNFPRKNLPSPWAQVVRGTDVEPPSAAVHQLLSPSSCSSSSATDQLLQSSDPSPPFESSNSDGATAAAASVDSLNADKAGNNAGGPKKPAWRRQSNGVEDACAVKVMDAVSWPALSDSTKPTTKLSPEASSSKTAFDGSQPTPRGPVASHSPRKQGVGNARLNPTSVYGGAGRQRLIKCGGGNVNGNGNGNGNGAGPVQAMRSFSAPPPPPPPPPFPVIQMPPTSFPNGVAGVAALVPRDPYRNSSWGARSPVGSFVPPMIEHRSPSRRGTFGHHPRTGGSFHNYGIRSDQDRQNYAHTRDPQLHPPRMFPTRAMGPLPPNTPSFAGPQPIPPFVNHAGFPEYCYFPTLQFEPFGGMPFFTHGPPSAMFYPVAETSLVNAIVKQIDYYFSLLLFLSDTNLVKDEFLRSNMDDQGFVPIRLVASFRRVKSLTSNVELIIDSLRISTIIEVKGDKLRRRKDWMKWLPTPLNRADFGSTSMGGSSYNNSATDFEKITLDKTTVDRLNSNSITTSDGNVNEESSSSYQFHNHDAMLSSN</sequence>